<dbReference type="Pfam" id="PF12833">
    <property type="entry name" value="HTH_18"/>
    <property type="match status" value="1"/>
</dbReference>
<dbReference type="OrthoDB" id="2543932at2"/>
<feature type="domain" description="HTH araC/xylS-type" evidence="5">
    <location>
        <begin position="333"/>
        <end position="431"/>
    </location>
</feature>
<dbReference type="InterPro" id="IPR001789">
    <property type="entry name" value="Sig_transdc_resp-reg_receiver"/>
</dbReference>
<evidence type="ECO:0000313" key="8">
    <source>
        <dbReference type="Proteomes" id="UP000256977"/>
    </source>
</evidence>
<dbReference type="InterPro" id="IPR011006">
    <property type="entry name" value="CheY-like_superfamily"/>
</dbReference>
<sequence length="432" mass="49412">MYRMLIIDDEPAIVKGLVQLFSESEMELDVWEATSAYEVMDIIQQVKVDLVLSDIRMPEINGLQLIDEILFYWPSCKVIFLTGYSEFEYAYAAFQKNVENYILKHEDDATLLAAVQAVVDKLDAEMKNEALLEQALKETAYVQPLIKKQFLEALLLGEPLQELLSREPFCSLTFRIRTDLPVILLSGFVTKWGEGNKLHAYHSIQRIFTTAMTSLLAAEELLFDNSALVWLIQPNPDSQRLTLPDRTPDWKAAAAYLKGMLESVQNSCQATLGVDVSFMISGTALSWNEVHQELEKMKSWIGKNDGLTPTMTIVDMGSLHRKEPVQGEHALIEKIHRFIDERLGEDLSLIKMADVAFMNPSYFSRYYKQQTGRNVSEYIQTSRLKEAKAMLADSRWKVQDIAQRLGFASPSYFAIFFKKMTGLTPQEFRERL</sequence>
<dbReference type="EMBL" id="QRDZ01000005">
    <property type="protein sequence ID" value="RED85115.1"/>
    <property type="molecule type" value="Genomic_DNA"/>
</dbReference>
<dbReference type="CDD" id="cd17536">
    <property type="entry name" value="REC_YesN-like"/>
    <property type="match status" value="1"/>
</dbReference>
<gene>
    <name evidence="7" type="ORF">DFP98_105120</name>
</gene>
<dbReference type="GO" id="GO:0000160">
    <property type="term" value="P:phosphorelay signal transduction system"/>
    <property type="evidence" value="ECO:0007669"/>
    <property type="project" value="InterPro"/>
</dbReference>
<dbReference type="InterPro" id="IPR020449">
    <property type="entry name" value="Tscrpt_reg_AraC-type_HTH"/>
</dbReference>
<evidence type="ECO:0000256" key="4">
    <source>
        <dbReference type="PROSITE-ProRule" id="PRU00169"/>
    </source>
</evidence>
<dbReference type="InterPro" id="IPR009057">
    <property type="entry name" value="Homeodomain-like_sf"/>
</dbReference>
<dbReference type="PANTHER" id="PTHR43280">
    <property type="entry name" value="ARAC-FAMILY TRANSCRIPTIONAL REGULATOR"/>
    <property type="match status" value="1"/>
</dbReference>
<dbReference type="SUPFAM" id="SSF52172">
    <property type="entry name" value="CheY-like"/>
    <property type="match status" value="1"/>
</dbReference>
<dbReference type="PROSITE" id="PS00041">
    <property type="entry name" value="HTH_ARAC_FAMILY_1"/>
    <property type="match status" value="1"/>
</dbReference>
<keyword evidence="2" id="KW-0238">DNA-binding</keyword>
<keyword evidence="1" id="KW-0805">Transcription regulation</keyword>
<feature type="domain" description="Response regulatory" evidence="6">
    <location>
        <begin position="3"/>
        <end position="119"/>
    </location>
</feature>
<keyword evidence="4" id="KW-0597">Phosphoprotein</keyword>
<reference evidence="7 8" key="1">
    <citation type="submission" date="2018-07" db="EMBL/GenBank/DDBJ databases">
        <title>Genomic Encyclopedia of Type Strains, Phase III (KMG-III): the genomes of soil and plant-associated and newly described type strains.</title>
        <authorList>
            <person name="Whitman W."/>
        </authorList>
    </citation>
    <scope>NUCLEOTIDE SEQUENCE [LARGE SCALE GENOMIC DNA]</scope>
    <source>
        <strain evidence="7 8">CECT 7287</strain>
    </source>
</reference>
<organism evidence="7 8">
    <name type="scientific">Cohnella phaseoli</name>
    <dbReference type="NCBI Taxonomy" id="456490"/>
    <lineage>
        <taxon>Bacteria</taxon>
        <taxon>Bacillati</taxon>
        <taxon>Bacillota</taxon>
        <taxon>Bacilli</taxon>
        <taxon>Bacillales</taxon>
        <taxon>Paenibacillaceae</taxon>
        <taxon>Cohnella</taxon>
    </lineage>
</organism>
<dbReference type="PANTHER" id="PTHR43280:SF2">
    <property type="entry name" value="HTH-TYPE TRANSCRIPTIONAL REGULATOR EXSA"/>
    <property type="match status" value="1"/>
</dbReference>
<dbReference type="AlphaFoldDB" id="A0A3D9KF47"/>
<evidence type="ECO:0000256" key="2">
    <source>
        <dbReference type="ARBA" id="ARBA00023125"/>
    </source>
</evidence>
<feature type="modified residue" description="4-aspartylphosphate" evidence="4">
    <location>
        <position position="54"/>
    </location>
</feature>
<dbReference type="Pfam" id="PF00072">
    <property type="entry name" value="Response_reg"/>
    <property type="match status" value="1"/>
</dbReference>
<evidence type="ECO:0000259" key="6">
    <source>
        <dbReference type="PROSITE" id="PS50110"/>
    </source>
</evidence>
<dbReference type="SMART" id="SM00448">
    <property type="entry name" value="REC"/>
    <property type="match status" value="1"/>
</dbReference>
<accession>A0A3D9KF47</accession>
<dbReference type="SMART" id="SM00342">
    <property type="entry name" value="HTH_ARAC"/>
    <property type="match status" value="1"/>
</dbReference>
<comment type="caution">
    <text evidence="7">The sequence shown here is derived from an EMBL/GenBank/DDBJ whole genome shotgun (WGS) entry which is preliminary data.</text>
</comment>
<dbReference type="InterPro" id="IPR018060">
    <property type="entry name" value="HTH_AraC"/>
</dbReference>
<dbReference type="Gene3D" id="3.40.50.2300">
    <property type="match status" value="1"/>
</dbReference>
<evidence type="ECO:0000256" key="1">
    <source>
        <dbReference type="ARBA" id="ARBA00023015"/>
    </source>
</evidence>
<keyword evidence="3" id="KW-0804">Transcription</keyword>
<dbReference type="Gene3D" id="1.10.10.60">
    <property type="entry name" value="Homeodomain-like"/>
    <property type="match status" value="2"/>
</dbReference>
<dbReference type="PROSITE" id="PS50110">
    <property type="entry name" value="RESPONSE_REGULATORY"/>
    <property type="match status" value="1"/>
</dbReference>
<proteinExistence type="predicted"/>
<evidence type="ECO:0000313" key="7">
    <source>
        <dbReference type="EMBL" id="RED85115.1"/>
    </source>
</evidence>
<dbReference type="PROSITE" id="PS01124">
    <property type="entry name" value="HTH_ARAC_FAMILY_2"/>
    <property type="match status" value="1"/>
</dbReference>
<name>A0A3D9KF47_9BACL</name>
<dbReference type="SUPFAM" id="SSF46689">
    <property type="entry name" value="Homeodomain-like"/>
    <property type="match status" value="2"/>
</dbReference>
<dbReference type="RefSeq" id="WP_116060124.1">
    <property type="nucleotide sequence ID" value="NZ_QRDZ01000005.1"/>
</dbReference>
<evidence type="ECO:0000256" key="3">
    <source>
        <dbReference type="ARBA" id="ARBA00023163"/>
    </source>
</evidence>
<dbReference type="Proteomes" id="UP000256977">
    <property type="component" value="Unassembled WGS sequence"/>
</dbReference>
<dbReference type="PRINTS" id="PR00032">
    <property type="entry name" value="HTHARAC"/>
</dbReference>
<dbReference type="GO" id="GO:0043565">
    <property type="term" value="F:sequence-specific DNA binding"/>
    <property type="evidence" value="ECO:0007669"/>
    <property type="project" value="InterPro"/>
</dbReference>
<dbReference type="InterPro" id="IPR018062">
    <property type="entry name" value="HTH_AraC-typ_CS"/>
</dbReference>
<keyword evidence="8" id="KW-1185">Reference proteome</keyword>
<evidence type="ECO:0000259" key="5">
    <source>
        <dbReference type="PROSITE" id="PS01124"/>
    </source>
</evidence>
<dbReference type="GO" id="GO:0003700">
    <property type="term" value="F:DNA-binding transcription factor activity"/>
    <property type="evidence" value="ECO:0007669"/>
    <property type="project" value="InterPro"/>
</dbReference>
<protein>
    <submittedName>
        <fullName evidence="7">Two-component system response regulator YesN</fullName>
    </submittedName>
</protein>